<reference evidence="2 3" key="1">
    <citation type="journal article" date="2015" name="Nature">
        <title>rRNA introns, odd ribosomes, and small enigmatic genomes across a large radiation of phyla.</title>
        <authorList>
            <person name="Brown C.T."/>
            <person name="Hug L.A."/>
            <person name="Thomas B.C."/>
            <person name="Sharon I."/>
            <person name="Castelle C.J."/>
            <person name="Singh A."/>
            <person name="Wilkins M.J."/>
            <person name="Williams K.H."/>
            <person name="Banfield J.F."/>
        </authorList>
    </citation>
    <scope>NUCLEOTIDE SEQUENCE [LARGE SCALE GENOMIC DNA]</scope>
</reference>
<keyword evidence="1" id="KW-0472">Membrane</keyword>
<protein>
    <submittedName>
        <fullName evidence="2">Uncharacterized protein</fullName>
    </submittedName>
</protein>
<name>A0A0G1BB54_9BACT</name>
<feature type="transmembrane region" description="Helical" evidence="1">
    <location>
        <begin position="7"/>
        <end position="25"/>
    </location>
</feature>
<keyword evidence="1" id="KW-0812">Transmembrane</keyword>
<evidence type="ECO:0000313" key="3">
    <source>
        <dbReference type="Proteomes" id="UP000033867"/>
    </source>
</evidence>
<dbReference type="Proteomes" id="UP000033867">
    <property type="component" value="Unassembled WGS sequence"/>
</dbReference>
<proteinExistence type="predicted"/>
<dbReference type="AlphaFoldDB" id="A0A0G1BB54"/>
<evidence type="ECO:0000256" key="1">
    <source>
        <dbReference type="SAM" id="Phobius"/>
    </source>
</evidence>
<organism evidence="2 3">
    <name type="scientific">Candidatus Magasanikbacteria bacterium GW2011_GWE2_42_7</name>
    <dbReference type="NCBI Taxonomy" id="1619052"/>
    <lineage>
        <taxon>Bacteria</taxon>
        <taxon>Candidatus Magasanikiibacteriota</taxon>
    </lineage>
</organism>
<gene>
    <name evidence="2" type="ORF">UV42_C0055G0006</name>
</gene>
<accession>A0A0G1BB54</accession>
<keyword evidence="1" id="KW-1133">Transmembrane helix</keyword>
<comment type="caution">
    <text evidence="2">The sequence shown here is derived from an EMBL/GenBank/DDBJ whole genome shotgun (WGS) entry which is preliminary data.</text>
</comment>
<sequence length="40" mass="4594">MFRKKFLYVFVVVSMVLNLVPWNFANMATAPWGTATLIES</sequence>
<dbReference type="EMBL" id="LCEK01000055">
    <property type="protein sequence ID" value="KKS70434.1"/>
    <property type="molecule type" value="Genomic_DNA"/>
</dbReference>
<feature type="non-terminal residue" evidence="2">
    <location>
        <position position="40"/>
    </location>
</feature>
<evidence type="ECO:0000313" key="2">
    <source>
        <dbReference type="EMBL" id="KKS70434.1"/>
    </source>
</evidence>